<dbReference type="Proteomes" id="UP000431401">
    <property type="component" value="Unassembled WGS sequence"/>
</dbReference>
<name>A0A7K0DN63_9NOCA</name>
<proteinExistence type="predicted"/>
<dbReference type="EMBL" id="WEGI01000005">
    <property type="protein sequence ID" value="MQY27185.1"/>
    <property type="molecule type" value="Genomic_DNA"/>
</dbReference>
<accession>A0A7K0DN63</accession>
<sequence>MNPELAPGTGEVEVRSGPDGTVVVAPPAIAALAEGAAGPDTLVLAAAGAHLTWNLFSDNYIPAAVLDDPDLAQQWIWAVYGEEVALAVADFDGVPRRAIARPARPLLAAAARRLAYAHWAARWWPASAIDAIAALDDRLLATEITTLTGECEMLVDGADALDEADPDDEFGTMRTVADAGEFGTMRALADAGEFGTVPTLGRADDYALAVGAADVDATARDATVLARGVTGWDWYRCPPGILDASERAVSWEVVRADGATDVRVRAVAAPGLRGLVPEHLRPTAFGAAIPPTPLVLSGDHWQGLAPLVDPAAPVTVTVRVPGMGPAESVPAEELRHRIRDFATTRLRRAAQAHDDPYDTPLLAEIAAAEADY</sequence>
<gene>
    <name evidence="1" type="ORF">NRB56_27670</name>
</gene>
<comment type="caution">
    <text evidence="1">The sequence shown here is derived from an EMBL/GenBank/DDBJ whole genome shotgun (WGS) entry which is preliminary data.</text>
</comment>
<evidence type="ECO:0000313" key="1">
    <source>
        <dbReference type="EMBL" id="MQY27185.1"/>
    </source>
</evidence>
<organism evidence="1 2">
    <name type="scientific">Nocardia aurantia</name>
    <dbReference type="NCBI Taxonomy" id="2585199"/>
    <lineage>
        <taxon>Bacteria</taxon>
        <taxon>Bacillati</taxon>
        <taxon>Actinomycetota</taxon>
        <taxon>Actinomycetes</taxon>
        <taxon>Mycobacteriales</taxon>
        <taxon>Nocardiaceae</taxon>
        <taxon>Nocardia</taxon>
    </lineage>
</organism>
<dbReference type="AlphaFoldDB" id="A0A7K0DN63"/>
<dbReference type="RefSeq" id="WP_153341941.1">
    <property type="nucleotide sequence ID" value="NZ_WEGI01000005.1"/>
</dbReference>
<keyword evidence="2" id="KW-1185">Reference proteome</keyword>
<protein>
    <submittedName>
        <fullName evidence="1">Uncharacterized protein</fullName>
    </submittedName>
</protein>
<reference evidence="1 2" key="1">
    <citation type="submission" date="2019-10" db="EMBL/GenBank/DDBJ databases">
        <title>Nocardia macrotermitis sp. nov. and Nocardia aurantia sp. nov., isolated from the gut of fungus growing-termite Macrotermes natalensis.</title>
        <authorList>
            <person name="Benndorf R."/>
            <person name="Schwitalla J."/>
            <person name="Martin K."/>
            <person name="De Beer W."/>
            <person name="Kaster A.-K."/>
            <person name="Vollmers J."/>
            <person name="Poulsen M."/>
            <person name="Beemelmanns C."/>
        </authorList>
    </citation>
    <scope>NUCLEOTIDE SEQUENCE [LARGE SCALE GENOMIC DNA]</scope>
    <source>
        <strain evidence="1 2">RB56</strain>
    </source>
</reference>
<evidence type="ECO:0000313" key="2">
    <source>
        <dbReference type="Proteomes" id="UP000431401"/>
    </source>
</evidence>
<dbReference type="OrthoDB" id="5124265at2"/>